<evidence type="ECO:0000313" key="3">
    <source>
        <dbReference type="Proteomes" id="UP000316628"/>
    </source>
</evidence>
<evidence type="ECO:0000313" key="2">
    <source>
        <dbReference type="EMBL" id="TQM84818.1"/>
    </source>
</evidence>
<proteinExistence type="predicted"/>
<organism evidence="2 3">
    <name type="scientific">Saccharothrix saharensis</name>
    <dbReference type="NCBI Taxonomy" id="571190"/>
    <lineage>
        <taxon>Bacteria</taxon>
        <taxon>Bacillati</taxon>
        <taxon>Actinomycetota</taxon>
        <taxon>Actinomycetes</taxon>
        <taxon>Pseudonocardiales</taxon>
        <taxon>Pseudonocardiaceae</taxon>
        <taxon>Saccharothrix</taxon>
    </lineage>
</organism>
<keyword evidence="1" id="KW-0812">Transmembrane</keyword>
<feature type="transmembrane region" description="Helical" evidence="1">
    <location>
        <begin position="39"/>
        <end position="60"/>
    </location>
</feature>
<keyword evidence="3" id="KW-1185">Reference proteome</keyword>
<feature type="transmembrane region" description="Helical" evidence="1">
    <location>
        <begin position="129"/>
        <end position="147"/>
    </location>
</feature>
<evidence type="ECO:0000256" key="1">
    <source>
        <dbReference type="SAM" id="Phobius"/>
    </source>
</evidence>
<comment type="caution">
    <text evidence="2">The sequence shown here is derived from an EMBL/GenBank/DDBJ whole genome shotgun (WGS) entry which is preliminary data.</text>
</comment>
<protein>
    <submittedName>
        <fullName evidence="2">Uncharacterized protein</fullName>
    </submittedName>
</protein>
<dbReference type="Proteomes" id="UP000316628">
    <property type="component" value="Unassembled WGS sequence"/>
</dbReference>
<name>A0A543JPT6_9PSEU</name>
<keyword evidence="1" id="KW-1133">Transmembrane helix</keyword>
<keyword evidence="1" id="KW-0472">Membrane</keyword>
<accession>A0A543JPT6</accession>
<feature type="transmembrane region" description="Helical" evidence="1">
    <location>
        <begin position="72"/>
        <end position="92"/>
    </location>
</feature>
<gene>
    <name evidence="2" type="ORF">FHX81_7277</name>
</gene>
<feature type="transmembrane region" description="Helical" evidence="1">
    <location>
        <begin position="104"/>
        <end position="122"/>
    </location>
</feature>
<dbReference type="AlphaFoldDB" id="A0A543JPT6"/>
<feature type="transmembrane region" description="Helical" evidence="1">
    <location>
        <begin position="12"/>
        <end position="33"/>
    </location>
</feature>
<dbReference type="OrthoDB" id="3674867at2"/>
<dbReference type="EMBL" id="VFPP01000001">
    <property type="protein sequence ID" value="TQM84818.1"/>
    <property type="molecule type" value="Genomic_DNA"/>
</dbReference>
<sequence>MIDYRVPLQIAVLWIAVGVTATAVGWLVLFGFLVESAGLVGVGMLGPFVVVYLVGTLIPAGSPWTATPLRRVGWAALVTVLGLVGIVFHHAVVEASTPAEPPTWLVLPAVGIPFALVAAMLAHGLVVRLAAVAVTVAAVAFGLWFPTTMPADDTASRIRNAGPPGGVLLVATPEGYHHPSLRIEDDRAIYRFTPVDPAVRPGAVPRLVVRPATVEGTEPVHRVDGAEHVVVRRIGDVEAVAVVSDAADVAVAREWVRSVRPATDEEVELLLPAAPGRRDRDVLRPFADAWARLF</sequence>
<dbReference type="RefSeq" id="WP_141982952.1">
    <property type="nucleotide sequence ID" value="NZ_VFPP01000001.1"/>
</dbReference>
<reference evidence="2 3" key="1">
    <citation type="submission" date="2019-06" db="EMBL/GenBank/DDBJ databases">
        <title>Sequencing the genomes of 1000 actinobacteria strains.</title>
        <authorList>
            <person name="Klenk H.-P."/>
        </authorList>
    </citation>
    <scope>NUCLEOTIDE SEQUENCE [LARGE SCALE GENOMIC DNA]</scope>
    <source>
        <strain evidence="2 3">DSM 45456</strain>
    </source>
</reference>